<reference evidence="2 3" key="1">
    <citation type="journal article" date="2010" name="Science">
        <title>Genomic analysis of organismal complexity in the multicellular green alga Volvox carteri.</title>
        <authorList>
            <person name="Prochnik S.E."/>
            <person name="Umen J."/>
            <person name="Nedelcu A.M."/>
            <person name="Hallmann A."/>
            <person name="Miller S.M."/>
            <person name="Nishii I."/>
            <person name="Ferris P."/>
            <person name="Kuo A."/>
            <person name="Mitros T."/>
            <person name="Fritz-Laylin L.K."/>
            <person name="Hellsten U."/>
            <person name="Chapman J."/>
            <person name="Simakov O."/>
            <person name="Rensing S.A."/>
            <person name="Terry A."/>
            <person name="Pangilinan J."/>
            <person name="Kapitonov V."/>
            <person name="Jurka J."/>
            <person name="Salamov A."/>
            <person name="Shapiro H."/>
            <person name="Schmutz J."/>
            <person name="Grimwood J."/>
            <person name="Lindquist E."/>
            <person name="Lucas S."/>
            <person name="Grigoriev I.V."/>
            <person name="Schmitt R."/>
            <person name="Kirk D."/>
            <person name="Rokhsar D.S."/>
        </authorList>
    </citation>
    <scope>NUCLEOTIDE SEQUENCE [LARGE SCALE GENOMIC DNA]</scope>
    <source>
        <strain evidence="3">f. Nagariensis / Eve</strain>
    </source>
</reference>
<accession>D8TSM7</accession>
<feature type="compositionally biased region" description="Polar residues" evidence="1">
    <location>
        <begin position="116"/>
        <end position="142"/>
    </location>
</feature>
<evidence type="ECO:0000313" key="3">
    <source>
        <dbReference type="Proteomes" id="UP000001058"/>
    </source>
</evidence>
<evidence type="ECO:0000256" key="1">
    <source>
        <dbReference type="SAM" id="MobiDB-lite"/>
    </source>
</evidence>
<dbReference type="RefSeq" id="XP_002949378.1">
    <property type="nucleotide sequence ID" value="XM_002949332.1"/>
</dbReference>
<gene>
    <name evidence="2" type="ORF">VOLCADRAFT_89787</name>
</gene>
<dbReference type="KEGG" id="vcn:VOLCADRAFT_89787"/>
<dbReference type="EMBL" id="GL378335">
    <property type="protein sequence ID" value="EFJ49397.1"/>
    <property type="molecule type" value="Genomic_DNA"/>
</dbReference>
<proteinExistence type="predicted"/>
<feature type="compositionally biased region" description="Polar residues" evidence="1">
    <location>
        <begin position="78"/>
        <end position="90"/>
    </location>
</feature>
<sequence length="340" mass="35003">MMPTSSQQTVSGVVWPTVVGLPGRNKTLRQQSDSTERIIDSWPNCRRPGNSFEAQRTGSSRKSLEVPCSPGSRKSVEVTLSPTGSLNKANSLLRGPGNAADGTIGSEGWWHHMDHSQMNMSPTDDSTSKSQTKATGGSALPYSSVTRKQSLWADEEPAAAAAPPLPAAASALKPEEPTFKLAEAPAPTPAAPGASSVPAGSSNTTDNVGGPLQSGAGSGWWTRMDNSPLNQPPETKPLTDGAAVRKGERVMGGGFTPQFHIAGSGGRYGSIFAEESVQPAADQQSGDPSRPLAQQVADWGPFCGQQPSSTAAAGSAFGGGGGAEGEEEDCWTSFASAPKA</sequence>
<dbReference type="GeneID" id="9618668"/>
<feature type="compositionally biased region" description="Polar residues" evidence="1">
    <location>
        <begin position="52"/>
        <end position="61"/>
    </location>
</feature>
<feature type="region of interest" description="Disordered" evidence="1">
    <location>
        <begin position="276"/>
        <end position="340"/>
    </location>
</feature>
<dbReference type="Proteomes" id="UP000001058">
    <property type="component" value="Unassembled WGS sequence"/>
</dbReference>
<feature type="compositionally biased region" description="Low complexity" evidence="1">
    <location>
        <begin position="191"/>
        <end position="202"/>
    </location>
</feature>
<dbReference type="OrthoDB" id="532944at2759"/>
<feature type="region of interest" description="Disordered" evidence="1">
    <location>
        <begin position="40"/>
        <end position="142"/>
    </location>
</feature>
<protein>
    <submittedName>
        <fullName evidence="2">Uncharacterized protein</fullName>
    </submittedName>
</protein>
<keyword evidence="3" id="KW-1185">Reference proteome</keyword>
<dbReference type="InParanoid" id="D8TSM7"/>
<feature type="region of interest" description="Disordered" evidence="1">
    <location>
        <begin position="183"/>
        <end position="240"/>
    </location>
</feature>
<evidence type="ECO:0000313" key="2">
    <source>
        <dbReference type="EMBL" id="EFJ49397.1"/>
    </source>
</evidence>
<organism evidence="3">
    <name type="scientific">Volvox carteri f. nagariensis</name>
    <dbReference type="NCBI Taxonomy" id="3068"/>
    <lineage>
        <taxon>Eukaryota</taxon>
        <taxon>Viridiplantae</taxon>
        <taxon>Chlorophyta</taxon>
        <taxon>core chlorophytes</taxon>
        <taxon>Chlorophyceae</taxon>
        <taxon>CS clade</taxon>
        <taxon>Chlamydomonadales</taxon>
        <taxon>Volvocaceae</taxon>
        <taxon>Volvox</taxon>
    </lineage>
</organism>
<dbReference type="AlphaFoldDB" id="D8TSM7"/>
<name>D8TSM7_VOLCA</name>